<organism evidence="3 4">
    <name type="scientific">Liparis tanakae</name>
    <name type="common">Tanaka's snailfish</name>
    <dbReference type="NCBI Taxonomy" id="230148"/>
    <lineage>
        <taxon>Eukaryota</taxon>
        <taxon>Metazoa</taxon>
        <taxon>Chordata</taxon>
        <taxon>Craniata</taxon>
        <taxon>Vertebrata</taxon>
        <taxon>Euteleostomi</taxon>
        <taxon>Actinopterygii</taxon>
        <taxon>Neopterygii</taxon>
        <taxon>Teleostei</taxon>
        <taxon>Neoteleostei</taxon>
        <taxon>Acanthomorphata</taxon>
        <taxon>Eupercaria</taxon>
        <taxon>Perciformes</taxon>
        <taxon>Cottioidei</taxon>
        <taxon>Cottales</taxon>
        <taxon>Liparidae</taxon>
        <taxon>Liparis</taxon>
    </lineage>
</organism>
<evidence type="ECO:0000313" key="4">
    <source>
        <dbReference type="Proteomes" id="UP000314294"/>
    </source>
</evidence>
<feature type="compositionally biased region" description="Basic residues" evidence="1">
    <location>
        <begin position="16"/>
        <end position="28"/>
    </location>
</feature>
<keyword evidence="2" id="KW-0812">Transmembrane</keyword>
<name>A0A4Z2FLK6_9TELE</name>
<dbReference type="AlphaFoldDB" id="A0A4Z2FLK6"/>
<proteinExistence type="predicted"/>
<feature type="region of interest" description="Disordered" evidence="1">
    <location>
        <begin position="14"/>
        <end position="36"/>
    </location>
</feature>
<keyword evidence="2" id="KW-1133">Transmembrane helix</keyword>
<gene>
    <name evidence="3" type="ORF">EYF80_047679</name>
</gene>
<evidence type="ECO:0000256" key="1">
    <source>
        <dbReference type="SAM" id="MobiDB-lite"/>
    </source>
</evidence>
<reference evidence="3 4" key="1">
    <citation type="submission" date="2019-03" db="EMBL/GenBank/DDBJ databases">
        <title>First draft genome of Liparis tanakae, snailfish: a comprehensive survey of snailfish specific genes.</title>
        <authorList>
            <person name="Kim W."/>
            <person name="Song I."/>
            <person name="Jeong J.-H."/>
            <person name="Kim D."/>
            <person name="Kim S."/>
            <person name="Ryu S."/>
            <person name="Song J.Y."/>
            <person name="Lee S.K."/>
        </authorList>
    </citation>
    <scope>NUCLEOTIDE SEQUENCE [LARGE SCALE GENOMIC DNA]</scope>
    <source>
        <tissue evidence="3">Muscle</tissue>
    </source>
</reference>
<evidence type="ECO:0000313" key="3">
    <source>
        <dbReference type="EMBL" id="TNN42136.1"/>
    </source>
</evidence>
<dbReference type="EMBL" id="SRLO01001057">
    <property type="protein sequence ID" value="TNN42136.1"/>
    <property type="molecule type" value="Genomic_DNA"/>
</dbReference>
<keyword evidence="4" id="KW-1185">Reference proteome</keyword>
<sequence length="79" mass="8945">MSYLYECDYRLDRARGGTKPRSARRRRSTCGFTSPFNPRMNNKDGVKKDLQMHSYYTTIITIIIIIITATNVIAVGLGG</sequence>
<protein>
    <submittedName>
        <fullName evidence="3">Uncharacterized protein</fullName>
    </submittedName>
</protein>
<evidence type="ECO:0000256" key="2">
    <source>
        <dbReference type="SAM" id="Phobius"/>
    </source>
</evidence>
<feature type="transmembrane region" description="Helical" evidence="2">
    <location>
        <begin position="55"/>
        <end position="77"/>
    </location>
</feature>
<accession>A0A4Z2FLK6</accession>
<comment type="caution">
    <text evidence="3">The sequence shown here is derived from an EMBL/GenBank/DDBJ whole genome shotgun (WGS) entry which is preliminary data.</text>
</comment>
<keyword evidence="2" id="KW-0472">Membrane</keyword>
<dbReference type="Proteomes" id="UP000314294">
    <property type="component" value="Unassembled WGS sequence"/>
</dbReference>